<keyword evidence="1" id="KW-0472">Membrane</keyword>
<organism evidence="2 3">
    <name type="scientific">Arcicella rosea</name>
    <dbReference type="NCBI Taxonomy" id="502909"/>
    <lineage>
        <taxon>Bacteria</taxon>
        <taxon>Pseudomonadati</taxon>
        <taxon>Bacteroidota</taxon>
        <taxon>Cytophagia</taxon>
        <taxon>Cytophagales</taxon>
        <taxon>Flectobacillaceae</taxon>
        <taxon>Arcicella</taxon>
    </lineage>
</organism>
<feature type="transmembrane region" description="Helical" evidence="1">
    <location>
        <begin position="117"/>
        <end position="134"/>
    </location>
</feature>
<comment type="caution">
    <text evidence="2">The sequence shown here is derived from an EMBL/GenBank/DDBJ whole genome shotgun (WGS) entry which is preliminary data.</text>
</comment>
<dbReference type="Proteomes" id="UP000524404">
    <property type="component" value="Unassembled WGS sequence"/>
</dbReference>
<name>A0A841EPI4_9BACT</name>
<dbReference type="NCBIfam" id="TIGR04370">
    <property type="entry name" value="glyco_rpt_poly"/>
    <property type="match status" value="1"/>
</dbReference>
<gene>
    <name evidence="2" type="ORF">HNP25_003816</name>
</gene>
<evidence type="ECO:0000313" key="3">
    <source>
        <dbReference type="Proteomes" id="UP000524404"/>
    </source>
</evidence>
<dbReference type="RefSeq" id="WP_184136697.1">
    <property type="nucleotide sequence ID" value="NZ_JACHKT010000036.1"/>
</dbReference>
<dbReference type="AlphaFoldDB" id="A0A841EPI4"/>
<proteinExistence type="predicted"/>
<keyword evidence="1" id="KW-1133">Transmembrane helix</keyword>
<feature type="transmembrane region" description="Helical" evidence="1">
    <location>
        <begin position="78"/>
        <end position="96"/>
    </location>
</feature>
<feature type="transmembrane region" description="Helical" evidence="1">
    <location>
        <begin position="36"/>
        <end position="58"/>
    </location>
</feature>
<reference evidence="2 3" key="1">
    <citation type="submission" date="2020-08" db="EMBL/GenBank/DDBJ databases">
        <title>Functional genomics of gut bacteria from endangered species of beetles.</title>
        <authorList>
            <person name="Carlos-Shanley C."/>
        </authorList>
    </citation>
    <scope>NUCLEOTIDE SEQUENCE [LARGE SCALE GENOMIC DNA]</scope>
    <source>
        <strain evidence="2 3">S00070</strain>
    </source>
</reference>
<keyword evidence="3" id="KW-1185">Reference proteome</keyword>
<accession>A0A841EPI4</accession>
<feature type="transmembrane region" description="Helical" evidence="1">
    <location>
        <begin position="347"/>
        <end position="368"/>
    </location>
</feature>
<dbReference type="EMBL" id="JACHKT010000036">
    <property type="protein sequence ID" value="MBB6005145.1"/>
    <property type="molecule type" value="Genomic_DNA"/>
</dbReference>
<keyword evidence="1" id="KW-0812">Transmembrane</keyword>
<evidence type="ECO:0000256" key="1">
    <source>
        <dbReference type="SAM" id="Phobius"/>
    </source>
</evidence>
<protein>
    <submittedName>
        <fullName evidence="2">Oligosaccharide repeat unit polymerase</fullName>
    </submittedName>
</protein>
<feature type="transmembrane region" description="Helical" evidence="1">
    <location>
        <begin position="227"/>
        <end position="245"/>
    </location>
</feature>
<feature type="transmembrane region" description="Helical" evidence="1">
    <location>
        <begin position="181"/>
        <end position="197"/>
    </location>
</feature>
<feature type="transmembrane region" description="Helical" evidence="1">
    <location>
        <begin position="404"/>
        <end position="425"/>
    </location>
</feature>
<feature type="transmembrane region" description="Helical" evidence="1">
    <location>
        <begin position="6"/>
        <end position="24"/>
    </location>
</feature>
<evidence type="ECO:0000313" key="2">
    <source>
        <dbReference type="EMBL" id="MBB6005145.1"/>
    </source>
</evidence>
<sequence>MWDNLLISLVIDLSVFLLCISLLWRYGKLSAYHPATIYLVFHFLIFTVRLFAINRGAALFLSNSTYFVGTENHEISRAAFWADMGFLAMTLAWLVEAQKNKDDFIQTEQSILIDRKVLNMILFVTIPLGIWGIFSQQYIPMLGKSEHDFGDWERSSYLSNTQNFVVLSMMALIFKNGFKKIYLAIVVIFLLILALQGYHRYRVIVPLIFLGSLYLYRHQQKWMPKRYWFIGIFCFLLFLPLKYIGKLVQEGATLKDFSDFFTEYQEVSGDGSNADLAFLDMYAVSMTLVDEAGSYYYGKTFFPILVSPIPRNFWNEKPSLMQWTLDISVPERDISKLGAVCSIYGEAYANFGYFGIVLIPFLFARFTARCYFKVLRSPPDSAFVFLYFLLISVLVQVYRDGLVSIFTFIVIYNIPCLLIWLFSVLKGKLFYEKNGNYLLDEYSEFSSK</sequence>
<feature type="transmembrane region" description="Helical" evidence="1">
    <location>
        <begin position="380"/>
        <end position="398"/>
    </location>
</feature>